<reference evidence="2 3" key="1">
    <citation type="submission" date="2023-01" db="EMBL/GenBank/DDBJ databases">
        <title>Novel diversity within Roseofilum (Cyanobacteria; Desertifilaceae) from marine benthic mats with descriptions of four novel species.</title>
        <authorList>
            <person name="Wang Y."/>
            <person name="Berthold D.E."/>
            <person name="Hu J."/>
            <person name="Lefler F.W."/>
            <person name="Laughinghouse H.D. IV."/>
        </authorList>
    </citation>
    <scope>NUCLEOTIDE SEQUENCE [LARGE SCALE GENOMIC DNA]</scope>
    <source>
        <strain evidence="2 3">BLCC-M143</strain>
    </source>
</reference>
<dbReference type="RefSeq" id="WP_283760087.1">
    <property type="nucleotide sequence ID" value="NZ_JAQOSQ010000035.1"/>
</dbReference>
<proteinExistence type="predicted"/>
<keyword evidence="1" id="KW-0175">Coiled coil</keyword>
<protein>
    <recommendedName>
        <fullName evidence="4">DUF4159 domain-containing protein</fullName>
    </recommendedName>
</protein>
<sequence length="461" mass="51638">MTLSSDSPVPLKRLIVRDGLLLNAHRWQKAHEYHRQRQNLHYQALHQSGIVYGLGVKAIAAPENIAAQYRDGRWVEVQPGIAIDRLGNPIIVDEPMAFRISSVAKEIPIAVHLVLSYVDPETLHRTSQDEIVSETFRIDEKTTPPTGLEVELCHIRLAPGTVQISPADNVFAPQLNQLDLRSRSQVGMKPQGIVKLAYLQANPESDRTTQANLSSLLQAFLALDPHRRGIDSEVSSIKPEPPMQGSASEESWEDLAEREAAGWQGYDLIYLTYRQAAESNEFQQKKLAAYLAMGGVLFIELLEDDTQVDELSFVQQELHEAMADIGDTEELEEVKAQLREELEACEAELNRQISEICASIESLALNLGMSSSSLGVLSPLDSLQTQPFLFSALPTIRRNPIRVFNWGGVVLSIGDLSLAWGLHYGSDRLDLPREKIRNAQEFGVNLLHFAWHRRHLTQLQQ</sequence>
<evidence type="ECO:0000256" key="1">
    <source>
        <dbReference type="SAM" id="Coils"/>
    </source>
</evidence>
<accession>A0ABT7C1Z1</accession>
<evidence type="ECO:0000313" key="3">
    <source>
        <dbReference type="Proteomes" id="UP001232992"/>
    </source>
</evidence>
<comment type="caution">
    <text evidence="2">The sequence shown here is derived from an EMBL/GenBank/DDBJ whole genome shotgun (WGS) entry which is preliminary data.</text>
</comment>
<evidence type="ECO:0000313" key="2">
    <source>
        <dbReference type="EMBL" id="MDJ1185446.1"/>
    </source>
</evidence>
<gene>
    <name evidence="2" type="ORF">PMH09_19860</name>
</gene>
<keyword evidence="3" id="KW-1185">Reference proteome</keyword>
<organism evidence="2 3">
    <name type="scientific">Roseofilum casamattae BLCC-M143</name>
    <dbReference type="NCBI Taxonomy" id="3022442"/>
    <lineage>
        <taxon>Bacteria</taxon>
        <taxon>Bacillati</taxon>
        <taxon>Cyanobacteriota</taxon>
        <taxon>Cyanophyceae</taxon>
        <taxon>Desertifilales</taxon>
        <taxon>Desertifilaceae</taxon>
        <taxon>Roseofilum</taxon>
        <taxon>Roseofilum casamattae</taxon>
    </lineage>
</organism>
<dbReference type="EMBL" id="JAQOSQ010000035">
    <property type="protein sequence ID" value="MDJ1185446.1"/>
    <property type="molecule type" value="Genomic_DNA"/>
</dbReference>
<name>A0ABT7C1Z1_9CYAN</name>
<evidence type="ECO:0008006" key="4">
    <source>
        <dbReference type="Google" id="ProtNLM"/>
    </source>
</evidence>
<dbReference type="Proteomes" id="UP001232992">
    <property type="component" value="Unassembled WGS sequence"/>
</dbReference>
<feature type="coiled-coil region" evidence="1">
    <location>
        <begin position="328"/>
        <end position="355"/>
    </location>
</feature>